<keyword evidence="8 9" id="KW-0472">Membrane</keyword>
<evidence type="ECO:0000256" key="9">
    <source>
        <dbReference type="SAM" id="Phobius"/>
    </source>
</evidence>
<evidence type="ECO:0000256" key="7">
    <source>
        <dbReference type="ARBA" id="ARBA00023054"/>
    </source>
</evidence>
<evidence type="ECO:0000313" key="10">
    <source>
        <dbReference type="Proteomes" id="UP000887578"/>
    </source>
</evidence>
<keyword evidence="5" id="KW-0653">Protein transport</keyword>
<accession>A0A914PR75</accession>
<keyword evidence="3" id="KW-0813">Transport</keyword>
<comment type="similarity">
    <text evidence="2">Belongs to the syntaxin family.</text>
</comment>
<evidence type="ECO:0000256" key="5">
    <source>
        <dbReference type="ARBA" id="ARBA00022927"/>
    </source>
</evidence>
<proteinExistence type="inferred from homology"/>
<dbReference type="PANTHER" id="PTHR15959">
    <property type="entry name" value="SYNTAXIN-18"/>
    <property type="match status" value="1"/>
</dbReference>
<evidence type="ECO:0000256" key="8">
    <source>
        <dbReference type="ARBA" id="ARBA00023136"/>
    </source>
</evidence>
<keyword evidence="10" id="KW-1185">Reference proteome</keyword>
<reference evidence="11" key="1">
    <citation type="submission" date="2022-11" db="UniProtKB">
        <authorList>
            <consortium name="WormBaseParasite"/>
        </authorList>
    </citation>
    <scope>IDENTIFICATION</scope>
</reference>
<evidence type="ECO:0000256" key="6">
    <source>
        <dbReference type="ARBA" id="ARBA00022989"/>
    </source>
</evidence>
<dbReference type="SUPFAM" id="SSF58038">
    <property type="entry name" value="SNARE fusion complex"/>
    <property type="match status" value="1"/>
</dbReference>
<keyword evidence="6 9" id="KW-1133">Transmembrane helix</keyword>
<dbReference type="Gene3D" id="1.20.5.110">
    <property type="match status" value="1"/>
</dbReference>
<name>A0A914PR75_9BILA</name>
<sequence length="256" mass="30119">MLTVYLKEVCKIVAQLREIHLKKTQNLQRICRLANLVDLYESNLSAIKIEEEAKVKRVKALQEEFEREAHANEEKNEGWEKIDENEEKIPLIPKENSQKTKKAMIETELPKVREDGIRQRNIKTEPMSQFEQEIHFQSTNSNSDLAELSKEEQAQLLAENEELFIRFARTNTEIEKIESQMMEIKKLQDTFAEKVLEQEQEIEQIHVTTTHTLDNLEAANDFIRQAIQNSASRRVIMLFCLIVLTFTLLFLDWYNP</sequence>
<keyword evidence="4 9" id="KW-0812">Transmembrane</keyword>
<dbReference type="PANTHER" id="PTHR15959:SF0">
    <property type="entry name" value="SYNTAXIN-18"/>
    <property type="match status" value="1"/>
</dbReference>
<protein>
    <submittedName>
        <fullName evidence="11">Syntaxin-18</fullName>
    </submittedName>
</protein>
<evidence type="ECO:0000256" key="3">
    <source>
        <dbReference type="ARBA" id="ARBA00022448"/>
    </source>
</evidence>
<feature type="transmembrane region" description="Helical" evidence="9">
    <location>
        <begin position="235"/>
        <end position="254"/>
    </location>
</feature>
<dbReference type="GO" id="GO:0005783">
    <property type="term" value="C:endoplasmic reticulum"/>
    <property type="evidence" value="ECO:0007669"/>
    <property type="project" value="TreeGrafter"/>
</dbReference>
<organism evidence="10 11">
    <name type="scientific">Panagrolaimus davidi</name>
    <dbReference type="NCBI Taxonomy" id="227884"/>
    <lineage>
        <taxon>Eukaryota</taxon>
        <taxon>Metazoa</taxon>
        <taxon>Ecdysozoa</taxon>
        <taxon>Nematoda</taxon>
        <taxon>Chromadorea</taxon>
        <taxon>Rhabditida</taxon>
        <taxon>Tylenchina</taxon>
        <taxon>Panagrolaimomorpha</taxon>
        <taxon>Panagrolaimoidea</taxon>
        <taxon>Panagrolaimidae</taxon>
        <taxon>Panagrolaimus</taxon>
    </lineage>
</organism>
<dbReference type="AlphaFoldDB" id="A0A914PR75"/>
<evidence type="ECO:0000256" key="2">
    <source>
        <dbReference type="ARBA" id="ARBA00009063"/>
    </source>
</evidence>
<dbReference type="GO" id="GO:0031201">
    <property type="term" value="C:SNARE complex"/>
    <property type="evidence" value="ECO:0007669"/>
    <property type="project" value="TreeGrafter"/>
</dbReference>
<keyword evidence="7" id="KW-0175">Coiled coil</keyword>
<evidence type="ECO:0000313" key="11">
    <source>
        <dbReference type="WBParaSite" id="PDA_v2.g21099.t1"/>
    </source>
</evidence>
<dbReference type="GO" id="GO:0015031">
    <property type="term" value="P:protein transport"/>
    <property type="evidence" value="ECO:0007669"/>
    <property type="project" value="UniProtKB-KW"/>
</dbReference>
<dbReference type="GO" id="GO:0006890">
    <property type="term" value="P:retrograde vesicle-mediated transport, Golgi to endoplasmic reticulum"/>
    <property type="evidence" value="ECO:0007669"/>
    <property type="project" value="TreeGrafter"/>
</dbReference>
<comment type="subcellular location">
    <subcellularLocation>
        <location evidence="1">Membrane</location>
        <topology evidence="1">Single-pass type IV membrane protein</topology>
    </subcellularLocation>
</comment>
<evidence type="ECO:0000256" key="4">
    <source>
        <dbReference type="ARBA" id="ARBA00022692"/>
    </source>
</evidence>
<dbReference type="WBParaSite" id="PDA_v2.g21099.t1">
    <property type="protein sequence ID" value="PDA_v2.g21099.t1"/>
    <property type="gene ID" value="PDA_v2.g21099"/>
</dbReference>
<dbReference type="Proteomes" id="UP000887578">
    <property type="component" value="Unplaced"/>
</dbReference>
<evidence type="ECO:0000256" key="1">
    <source>
        <dbReference type="ARBA" id="ARBA00004211"/>
    </source>
</evidence>